<protein>
    <submittedName>
        <fullName evidence="2">Uncharacterized protein</fullName>
    </submittedName>
</protein>
<dbReference type="Proteomes" id="UP000482155">
    <property type="component" value="Unassembled WGS sequence"/>
</dbReference>
<keyword evidence="3" id="KW-1185">Reference proteome</keyword>
<name>A0A6B3SMK1_9BURK</name>
<keyword evidence="1" id="KW-0732">Signal</keyword>
<accession>A0A6B3SMK1</accession>
<feature type="chain" id="PRO_5025351531" evidence="1">
    <location>
        <begin position="22"/>
        <end position="61"/>
    </location>
</feature>
<sequence>MFKEVALLSALRFQASFVAPAATANAKAGTANTEAQAAKGFFSRVLGLCEAVSAGADKWAH</sequence>
<dbReference type="RefSeq" id="WP_163959936.1">
    <property type="nucleotide sequence ID" value="NZ_JAAIVB010000004.1"/>
</dbReference>
<reference evidence="2 3" key="1">
    <citation type="submission" date="2020-02" db="EMBL/GenBank/DDBJ databases">
        <authorList>
            <person name="Kim M.K."/>
        </authorList>
    </citation>
    <scope>NUCLEOTIDE SEQUENCE [LARGE SCALE GENOMIC DNA]</scope>
    <source>
        <strain evidence="2 3">17J57-3</strain>
    </source>
</reference>
<dbReference type="AlphaFoldDB" id="A0A6B3SMK1"/>
<evidence type="ECO:0000313" key="2">
    <source>
        <dbReference type="EMBL" id="NEX59612.1"/>
    </source>
</evidence>
<dbReference type="EMBL" id="JAAIVB010000004">
    <property type="protein sequence ID" value="NEX59612.1"/>
    <property type="molecule type" value="Genomic_DNA"/>
</dbReference>
<organism evidence="2 3">
    <name type="scientific">Noviherbaspirillum galbum</name>
    <dbReference type="NCBI Taxonomy" id="2709383"/>
    <lineage>
        <taxon>Bacteria</taxon>
        <taxon>Pseudomonadati</taxon>
        <taxon>Pseudomonadota</taxon>
        <taxon>Betaproteobacteria</taxon>
        <taxon>Burkholderiales</taxon>
        <taxon>Oxalobacteraceae</taxon>
        <taxon>Noviherbaspirillum</taxon>
    </lineage>
</organism>
<feature type="signal peptide" evidence="1">
    <location>
        <begin position="1"/>
        <end position="21"/>
    </location>
</feature>
<evidence type="ECO:0000313" key="3">
    <source>
        <dbReference type="Proteomes" id="UP000482155"/>
    </source>
</evidence>
<evidence type="ECO:0000256" key="1">
    <source>
        <dbReference type="SAM" id="SignalP"/>
    </source>
</evidence>
<proteinExistence type="predicted"/>
<gene>
    <name evidence="2" type="ORF">G3574_00840</name>
</gene>
<comment type="caution">
    <text evidence="2">The sequence shown here is derived from an EMBL/GenBank/DDBJ whole genome shotgun (WGS) entry which is preliminary data.</text>
</comment>